<evidence type="ECO:0000313" key="3">
    <source>
        <dbReference type="Proteomes" id="UP000028631"/>
    </source>
</evidence>
<feature type="domain" description="DUF4214" evidence="1">
    <location>
        <begin position="47"/>
        <end position="103"/>
    </location>
</feature>
<gene>
    <name evidence="2" type="ORF">IV01_05560</name>
</gene>
<keyword evidence="3" id="KW-1185">Reference proteome</keyword>
<evidence type="ECO:0000313" key="2">
    <source>
        <dbReference type="EMBL" id="KFE57145.1"/>
    </source>
</evidence>
<dbReference type="AlphaFoldDB" id="A0A085VNY2"/>
<protein>
    <recommendedName>
        <fullName evidence="1">DUF4214 domain-containing protein</fullName>
    </recommendedName>
</protein>
<reference evidence="2 3" key="1">
    <citation type="submission" date="2014-07" db="EMBL/GenBank/DDBJ databases">
        <title>Draft Genome Sequences of Environmental Pseudomonas syringae strains.</title>
        <authorList>
            <person name="Baltrus D.A."/>
            <person name="Berge O."/>
            <person name="Morris C."/>
        </authorList>
    </citation>
    <scope>NUCLEOTIDE SEQUENCE [LARGE SCALE GENOMIC DNA]</scope>
    <source>
        <strain evidence="2 3">GAW0119</strain>
    </source>
</reference>
<comment type="caution">
    <text evidence="2">The sequence shown here is derived from an EMBL/GenBank/DDBJ whole genome shotgun (WGS) entry which is preliminary data.</text>
</comment>
<dbReference type="RefSeq" id="WP_032626818.1">
    <property type="nucleotide sequence ID" value="NZ_JPQU01000021.1"/>
</dbReference>
<evidence type="ECO:0000259" key="1">
    <source>
        <dbReference type="Pfam" id="PF13946"/>
    </source>
</evidence>
<sequence length="841" mass="83862">MATSDYLNQVQKLYIAYFGRPADPTGLNYWANQVNAAGGNIAVAIAGFAASTESSNLFGSFPSAQKISAIYLNLFNRLPESAGLSYWMNQLDSGAITQAQAAWEIMNQAGAGDATSVANKLTMANVFTAQVDTTAEIAGYSGAQPAAYGRAYLAGVDATPGSVSVATTALNNSVADATGVRPTAPTAPSTPSIPTGDTVFTFTTATDNFTGGAGNDTFVGLINTTTPANSTLVATDRIDGGAGTDTLSITVTGTGNTALPGLTIGNVEKLSIRDQSSSGKLSTYDVSGTGMTDVTSSVSTASGGLQFVNLTTGATVSLLGDKSTQVANVQFVMANSTDTVNLVLDGGLQDTVAVTGQTTVTNFGGAASTATITSSGAANTLGAIRLAGSGTDSITTAAIKANVNLAASLVNTDYAANATLTVTGAGKVDLGRTVGFDGRTVDASANSGGLSIAVDGNTQTFTGGKGNDTVIGTAPVADTAVIDGGAGTDTFSATLLSGTNGAAFKSFEVLDLSGAGAVNGGVVDALTLTRSTLTGVVLNGTTSGTLTVNHLTNTPDGFNVTLKSGSSGANTVLQFDNVSGTSDALNLTHDSTNTAAALGRLNIEGIETIKIASGGSLVGTVNSVNIIDNAAQLIEITGNREYSLNVTAQSGTVASQLTKVDGSQATGPLSIKVEAATTTGGQSKLDLLGGSGADTFIVETSSVANSTGVTVTTNAGNDTVNVSNASLRDVSALAKLQFTTITDFQAGDSVQLPTSVNFQSAAVDVSGAGGDLLAALQLAAAGSVNNRATWFQFDNGTGIDSYLVVNRVANSNLTADDVVIKLAGVTDLSGLQGSGGSTLML</sequence>
<dbReference type="OrthoDB" id="6857423at2"/>
<dbReference type="Pfam" id="PF13946">
    <property type="entry name" value="DUF4214"/>
    <property type="match status" value="1"/>
</dbReference>
<dbReference type="InterPro" id="IPR025282">
    <property type="entry name" value="DUF4214"/>
</dbReference>
<accession>A0A085VNY2</accession>
<dbReference type="InterPro" id="IPR038255">
    <property type="entry name" value="PBS_linker_sf"/>
</dbReference>
<dbReference type="PRINTS" id="PR00313">
    <property type="entry name" value="CABNDNGRPT"/>
</dbReference>
<organism evidence="2 3">
    <name type="scientific">Pseudomonas syringae</name>
    <dbReference type="NCBI Taxonomy" id="317"/>
    <lineage>
        <taxon>Bacteria</taxon>
        <taxon>Pseudomonadati</taxon>
        <taxon>Pseudomonadota</taxon>
        <taxon>Gammaproteobacteria</taxon>
        <taxon>Pseudomonadales</taxon>
        <taxon>Pseudomonadaceae</taxon>
        <taxon>Pseudomonas</taxon>
    </lineage>
</organism>
<dbReference type="Proteomes" id="UP000028631">
    <property type="component" value="Unassembled WGS sequence"/>
</dbReference>
<proteinExistence type="predicted"/>
<dbReference type="Gene3D" id="1.10.3130.20">
    <property type="entry name" value="Phycobilisome linker domain"/>
    <property type="match status" value="1"/>
</dbReference>
<dbReference type="EMBL" id="JPQU01000021">
    <property type="protein sequence ID" value="KFE57145.1"/>
    <property type="molecule type" value="Genomic_DNA"/>
</dbReference>
<dbReference type="PATRIC" id="fig|317.175.peg.1168"/>
<name>A0A085VNY2_PSESX</name>